<proteinExistence type="predicted"/>
<gene>
    <name evidence="1" type="ORF">TNCT_404421</name>
</gene>
<protein>
    <submittedName>
        <fullName evidence="1">Uncharacterized protein</fullName>
    </submittedName>
</protein>
<name>A0A8X6LU86_TRICU</name>
<dbReference type="AlphaFoldDB" id="A0A8X6LU86"/>
<reference evidence="1" key="1">
    <citation type="submission" date="2020-07" db="EMBL/GenBank/DDBJ databases">
        <title>Multicomponent nature underlies the extraordinary mechanical properties of spider dragline silk.</title>
        <authorList>
            <person name="Kono N."/>
            <person name="Nakamura H."/>
            <person name="Mori M."/>
            <person name="Yoshida Y."/>
            <person name="Ohtoshi R."/>
            <person name="Malay A.D."/>
            <person name="Moran D.A.P."/>
            <person name="Tomita M."/>
            <person name="Numata K."/>
            <person name="Arakawa K."/>
        </authorList>
    </citation>
    <scope>NUCLEOTIDE SEQUENCE</scope>
</reference>
<evidence type="ECO:0000313" key="2">
    <source>
        <dbReference type="Proteomes" id="UP000887116"/>
    </source>
</evidence>
<keyword evidence="2" id="KW-1185">Reference proteome</keyword>
<dbReference type="EMBL" id="BMAO01018087">
    <property type="protein sequence ID" value="GFR20862.1"/>
    <property type="molecule type" value="Genomic_DNA"/>
</dbReference>
<accession>A0A8X6LU86</accession>
<sequence>MEWFQQCMSLTQQYNASTCGQQDTFSEQKMHPSTTKQWFKLSMNIWDFDEQHGLPYDKRSLRLRHPYSFGNDTEKSIVLPLSRHRGFRFQQSSTRHVSLNYKACFKPVNGPPKTFQDAMDPLRNKNCPGRSSKSPYTKAGPLLGSQCPDLISRGNLFEPSCHVFIIQQSCVLMCHWTTEDLSG</sequence>
<evidence type="ECO:0000313" key="1">
    <source>
        <dbReference type="EMBL" id="GFR20862.1"/>
    </source>
</evidence>
<organism evidence="1 2">
    <name type="scientific">Trichonephila clavata</name>
    <name type="common">Joro spider</name>
    <name type="synonym">Nephila clavata</name>
    <dbReference type="NCBI Taxonomy" id="2740835"/>
    <lineage>
        <taxon>Eukaryota</taxon>
        <taxon>Metazoa</taxon>
        <taxon>Ecdysozoa</taxon>
        <taxon>Arthropoda</taxon>
        <taxon>Chelicerata</taxon>
        <taxon>Arachnida</taxon>
        <taxon>Araneae</taxon>
        <taxon>Araneomorphae</taxon>
        <taxon>Entelegynae</taxon>
        <taxon>Araneoidea</taxon>
        <taxon>Nephilidae</taxon>
        <taxon>Trichonephila</taxon>
    </lineage>
</organism>
<comment type="caution">
    <text evidence="1">The sequence shown here is derived from an EMBL/GenBank/DDBJ whole genome shotgun (WGS) entry which is preliminary data.</text>
</comment>
<dbReference type="Proteomes" id="UP000887116">
    <property type="component" value="Unassembled WGS sequence"/>
</dbReference>